<evidence type="ECO:0000313" key="1">
    <source>
        <dbReference type="EMBL" id="KAI1691241.1"/>
    </source>
</evidence>
<evidence type="ECO:0000313" key="2">
    <source>
        <dbReference type="Proteomes" id="UP001201812"/>
    </source>
</evidence>
<dbReference type="EMBL" id="JAKKPZ010000975">
    <property type="protein sequence ID" value="KAI1691241.1"/>
    <property type="molecule type" value="Genomic_DNA"/>
</dbReference>
<accession>A0AAD4MEU6</accession>
<protein>
    <submittedName>
        <fullName evidence="1">Uncharacterized protein</fullName>
    </submittedName>
</protein>
<proteinExistence type="predicted"/>
<organism evidence="1 2">
    <name type="scientific">Ditylenchus destructor</name>
    <dbReference type="NCBI Taxonomy" id="166010"/>
    <lineage>
        <taxon>Eukaryota</taxon>
        <taxon>Metazoa</taxon>
        <taxon>Ecdysozoa</taxon>
        <taxon>Nematoda</taxon>
        <taxon>Chromadorea</taxon>
        <taxon>Rhabditida</taxon>
        <taxon>Tylenchina</taxon>
        <taxon>Tylenchomorpha</taxon>
        <taxon>Sphaerularioidea</taxon>
        <taxon>Anguinidae</taxon>
        <taxon>Anguininae</taxon>
        <taxon>Ditylenchus</taxon>
    </lineage>
</organism>
<keyword evidence="2" id="KW-1185">Reference proteome</keyword>
<name>A0AAD4MEU6_9BILA</name>
<comment type="caution">
    <text evidence="1">The sequence shown here is derived from an EMBL/GenBank/DDBJ whole genome shotgun (WGS) entry which is preliminary data.</text>
</comment>
<dbReference type="Proteomes" id="UP001201812">
    <property type="component" value="Unassembled WGS sequence"/>
</dbReference>
<gene>
    <name evidence="1" type="ORF">DdX_21997</name>
</gene>
<sequence length="117" mass="12825">MYNNYIWFGDHVQGNTPTSTTPSGILIQSDNAFLSDQVRTALANAGQTSFYMGRFNSDLSYPEIDFERKVTQGTLAFDGKIGRICAGAPITAMASIRTTSIPPASCWPANSPTRWIR</sequence>
<dbReference type="AlphaFoldDB" id="A0AAD4MEU6"/>
<reference evidence="1" key="1">
    <citation type="submission" date="2022-01" db="EMBL/GenBank/DDBJ databases">
        <title>Genome Sequence Resource for Two Populations of Ditylenchus destructor, the Migratory Endoparasitic Phytonematode.</title>
        <authorList>
            <person name="Zhang H."/>
            <person name="Lin R."/>
            <person name="Xie B."/>
        </authorList>
    </citation>
    <scope>NUCLEOTIDE SEQUENCE</scope>
    <source>
        <strain evidence="1">BazhouSP</strain>
    </source>
</reference>